<dbReference type="EMBL" id="JANTHZ010000002">
    <property type="protein sequence ID" value="MCS0495224.1"/>
    <property type="molecule type" value="Genomic_DNA"/>
</dbReference>
<comment type="caution">
    <text evidence="1">The sequence shown here is derived from an EMBL/GenBank/DDBJ whole genome shotgun (WGS) entry which is preliminary data.</text>
</comment>
<organism evidence="1 2">
    <name type="scientific">Ancylobacter mangrovi</name>
    <dbReference type="NCBI Taxonomy" id="2972472"/>
    <lineage>
        <taxon>Bacteria</taxon>
        <taxon>Pseudomonadati</taxon>
        <taxon>Pseudomonadota</taxon>
        <taxon>Alphaproteobacteria</taxon>
        <taxon>Hyphomicrobiales</taxon>
        <taxon>Xanthobacteraceae</taxon>
        <taxon>Ancylobacter</taxon>
    </lineage>
</organism>
<reference evidence="1" key="1">
    <citation type="submission" date="2022-08" db="EMBL/GenBank/DDBJ databases">
        <authorList>
            <person name="Li F."/>
        </authorList>
    </citation>
    <scope>NUCLEOTIDE SEQUENCE</scope>
    <source>
        <strain evidence="1">MQZ15Z-1</strain>
    </source>
</reference>
<gene>
    <name evidence="1" type="ORF">NVS89_08950</name>
</gene>
<protein>
    <submittedName>
        <fullName evidence="1">Uncharacterized protein</fullName>
    </submittedName>
</protein>
<sequence length="68" mass="7145">MGHAMLEMCALAGRPLLVGADAAMAFAAPHAFGTMTQSVLYADAKPRTGLPDLGNIRFLVGHPVRLPE</sequence>
<dbReference type="AlphaFoldDB" id="A0A9X2PAN8"/>
<dbReference type="Proteomes" id="UP001151088">
    <property type="component" value="Unassembled WGS sequence"/>
</dbReference>
<keyword evidence="2" id="KW-1185">Reference proteome</keyword>
<dbReference type="RefSeq" id="WP_258732264.1">
    <property type="nucleotide sequence ID" value="NZ_JANTHZ010000002.1"/>
</dbReference>
<accession>A0A9X2PAN8</accession>
<evidence type="ECO:0000313" key="1">
    <source>
        <dbReference type="EMBL" id="MCS0495224.1"/>
    </source>
</evidence>
<name>A0A9X2PAN8_9HYPH</name>
<proteinExistence type="predicted"/>
<evidence type="ECO:0000313" key="2">
    <source>
        <dbReference type="Proteomes" id="UP001151088"/>
    </source>
</evidence>